<dbReference type="AlphaFoldDB" id="A0A495XXJ6"/>
<name>A0A495XXJ6_9MICO</name>
<organism evidence="1 2">
    <name type="scientific">Terracoccus luteus</name>
    <dbReference type="NCBI Taxonomy" id="53356"/>
    <lineage>
        <taxon>Bacteria</taxon>
        <taxon>Bacillati</taxon>
        <taxon>Actinomycetota</taxon>
        <taxon>Actinomycetes</taxon>
        <taxon>Micrococcales</taxon>
        <taxon>Intrasporangiaceae</taxon>
        <taxon>Terracoccus</taxon>
    </lineage>
</organism>
<dbReference type="Pfam" id="PF08922">
    <property type="entry name" value="DUF1905"/>
    <property type="match status" value="1"/>
</dbReference>
<evidence type="ECO:0000313" key="2">
    <source>
        <dbReference type="Proteomes" id="UP000278440"/>
    </source>
</evidence>
<dbReference type="Pfam" id="PF13376">
    <property type="entry name" value="OmdA"/>
    <property type="match status" value="1"/>
</dbReference>
<dbReference type="OrthoDB" id="2604865at2"/>
<gene>
    <name evidence="1" type="ORF">DFJ68_2787</name>
</gene>
<accession>A0A495XXJ6</accession>
<dbReference type="SUPFAM" id="SSF141694">
    <property type="entry name" value="AF2212/PG0164-like"/>
    <property type="match status" value="1"/>
</dbReference>
<comment type="caution">
    <text evidence="1">The sequence shown here is derived from an EMBL/GenBank/DDBJ whole genome shotgun (WGS) entry which is preliminary data.</text>
</comment>
<dbReference type="Gene3D" id="2.40.30.100">
    <property type="entry name" value="AF2212/PG0164-like"/>
    <property type="match status" value="1"/>
</dbReference>
<dbReference type="Proteomes" id="UP000278440">
    <property type="component" value="Unassembled WGS sequence"/>
</dbReference>
<dbReference type="InterPro" id="IPR037079">
    <property type="entry name" value="AF2212/PG0164-like_sf"/>
</dbReference>
<protein>
    <submittedName>
        <fullName evidence="1">Bacteriocin resistance YdeI/OmpD-like protein</fullName>
    </submittedName>
</protein>
<dbReference type="RefSeq" id="WP_121034114.1">
    <property type="nucleotide sequence ID" value="NZ_RBXT01000001.1"/>
</dbReference>
<evidence type="ECO:0000313" key="1">
    <source>
        <dbReference type="EMBL" id="RKT79320.1"/>
    </source>
</evidence>
<dbReference type="EMBL" id="RBXT01000001">
    <property type="protein sequence ID" value="RKT79320.1"/>
    <property type="molecule type" value="Genomic_DNA"/>
</dbReference>
<reference evidence="1 2" key="1">
    <citation type="submission" date="2018-10" db="EMBL/GenBank/DDBJ databases">
        <title>Sequencing the genomes of 1000 actinobacteria strains.</title>
        <authorList>
            <person name="Klenk H.-P."/>
        </authorList>
    </citation>
    <scope>NUCLEOTIDE SEQUENCE [LARGE SCALE GENOMIC DNA]</scope>
    <source>
        <strain evidence="1 2">DSM 44267</strain>
    </source>
</reference>
<keyword evidence="2" id="KW-1185">Reference proteome</keyword>
<dbReference type="InterPro" id="IPR015018">
    <property type="entry name" value="DUF1905"/>
</dbReference>
<proteinExistence type="predicted"/>
<sequence length="149" mass="16002">MRFTGELLATGGTTTGFEVPDPVVEALGGGGRPKVAVTVDGYRFRTSIARMGGRYLLGVSGQRRAESGMTAGSTYEVDLELDAAPREVQLPAELDEALVADADARTYFESLSHSRRSRLALSVDGAKAEATRRRRVDAVMTALRERSVP</sequence>